<accession>I4ES40</accession>
<keyword evidence="3" id="KW-1185">Reference proteome</keyword>
<evidence type="ECO:0000313" key="2">
    <source>
        <dbReference type="EMBL" id="CCH86203.1"/>
    </source>
</evidence>
<keyword evidence="1" id="KW-0812">Transmembrane</keyword>
<sequence length="70" mass="7435">MARGDHPMRTPVYGGLLIAAAMIGATLAVSGGQTWPGWARVVVYVVAVVAILGGALLTLRDRTPPRRPRR</sequence>
<dbReference type="EMBL" id="FO203431">
    <property type="protein sequence ID" value="CCH86203.1"/>
    <property type="molecule type" value="Genomic_DNA"/>
</dbReference>
<name>I4ES40_MODI5</name>
<feature type="transmembrane region" description="Helical" evidence="1">
    <location>
        <begin position="38"/>
        <end position="59"/>
    </location>
</feature>
<evidence type="ECO:0000256" key="1">
    <source>
        <dbReference type="SAM" id="Phobius"/>
    </source>
</evidence>
<organism evidence="2 3">
    <name type="scientific">Modestobacter italicus (strain DSM 44449 / CECT 9708 / BC 501)</name>
    <dbReference type="NCBI Taxonomy" id="2732864"/>
    <lineage>
        <taxon>Bacteria</taxon>
        <taxon>Bacillati</taxon>
        <taxon>Actinomycetota</taxon>
        <taxon>Actinomycetes</taxon>
        <taxon>Geodermatophilales</taxon>
        <taxon>Geodermatophilaceae</taxon>
        <taxon>Modestobacter</taxon>
    </lineage>
</organism>
<feature type="transmembrane region" description="Helical" evidence="1">
    <location>
        <begin position="12"/>
        <end position="32"/>
    </location>
</feature>
<dbReference type="HOGENOM" id="CLU_205273_1_0_11"/>
<dbReference type="AlphaFoldDB" id="I4ES40"/>
<gene>
    <name evidence="2" type="ordered locus">MODMU_0750</name>
</gene>
<keyword evidence="1" id="KW-0472">Membrane</keyword>
<proteinExistence type="predicted"/>
<protein>
    <submittedName>
        <fullName evidence="2">Uncharacterized protein</fullName>
    </submittedName>
</protein>
<keyword evidence="1" id="KW-1133">Transmembrane helix</keyword>
<dbReference type="Proteomes" id="UP000006461">
    <property type="component" value="Chromosome"/>
</dbReference>
<reference evidence="2 3" key="1">
    <citation type="journal article" date="2012" name="J. Bacteriol.">
        <title>Genome Sequence of Radiation-Resistant Modestobacter marinus Strain BC501, a Representative Actinobacterium That Thrives on Calcareous Stone Surfaces.</title>
        <authorList>
            <person name="Normand P."/>
            <person name="Gury J."/>
            <person name="Pujic P."/>
            <person name="Chouaia B."/>
            <person name="Crotti E."/>
            <person name="Brusetti L."/>
            <person name="Daffonchio D."/>
            <person name="Vacherie B."/>
            <person name="Barbe V."/>
            <person name="Medigue C."/>
            <person name="Calteau A."/>
            <person name="Ghodhbane-Gtari F."/>
            <person name="Essoussi I."/>
            <person name="Nouioui I."/>
            <person name="Abbassi-Ghozzi I."/>
            <person name="Gtari M."/>
        </authorList>
    </citation>
    <scope>NUCLEOTIDE SEQUENCE [LARGE SCALE GENOMIC DNA]</scope>
    <source>
        <strain evidence="3">BC 501</strain>
    </source>
</reference>
<evidence type="ECO:0000313" key="3">
    <source>
        <dbReference type="Proteomes" id="UP000006461"/>
    </source>
</evidence>
<dbReference type="KEGG" id="mmar:MODMU_0750"/>